<dbReference type="AlphaFoldDB" id="A0A2K1FQN3"/>
<organism evidence="2 3">
    <name type="scientific">Azospirillum argentinense</name>
    <dbReference type="NCBI Taxonomy" id="2970906"/>
    <lineage>
        <taxon>Bacteria</taxon>
        <taxon>Pseudomonadati</taxon>
        <taxon>Pseudomonadota</taxon>
        <taxon>Alphaproteobacteria</taxon>
        <taxon>Rhodospirillales</taxon>
        <taxon>Azospirillaceae</taxon>
        <taxon>Azospirillum</taxon>
    </lineage>
</organism>
<sequence>MGLLQPHERHRRRHGQRQVRAEPHCPHPGPPPLTQGREIVAKRRQSPPLRSGGGLGWGQYGSRPLKN</sequence>
<dbReference type="Proteomes" id="UP000236268">
    <property type="component" value="Unassembled WGS sequence"/>
</dbReference>
<name>A0A2K1FQN3_9PROT</name>
<comment type="caution">
    <text evidence="2">The sequence shown here is derived from an EMBL/GenBank/DDBJ whole genome shotgun (WGS) entry which is preliminary data.</text>
</comment>
<gene>
    <name evidence="2" type="ORF">C1S70_32455</name>
</gene>
<accession>A0A2K1FQN3</accession>
<evidence type="ECO:0000256" key="1">
    <source>
        <dbReference type="SAM" id="MobiDB-lite"/>
    </source>
</evidence>
<protein>
    <submittedName>
        <fullName evidence="2">Uncharacterized protein</fullName>
    </submittedName>
</protein>
<feature type="region of interest" description="Disordered" evidence="1">
    <location>
        <begin position="1"/>
        <end position="67"/>
    </location>
</feature>
<evidence type="ECO:0000313" key="3">
    <source>
        <dbReference type="Proteomes" id="UP000236268"/>
    </source>
</evidence>
<feature type="compositionally biased region" description="Basic residues" evidence="1">
    <location>
        <begin position="8"/>
        <end position="17"/>
    </location>
</feature>
<proteinExistence type="predicted"/>
<geneLocation type="plasmid" evidence="2">
    <name>p56unnamed</name>
</geneLocation>
<keyword evidence="2" id="KW-0614">Plasmid</keyword>
<reference evidence="2 3" key="1">
    <citation type="submission" date="2018-01" db="EMBL/GenBank/DDBJ databases">
        <title>Whole genome sequence of Azospirillum brasilense REC3 isolated from strawberry roots.</title>
        <authorList>
            <person name="Fontana C.A."/>
            <person name="Salazar S.M."/>
            <person name="Bassi D."/>
            <person name="Puglisi E."/>
            <person name="Lovaisa N.C."/>
            <person name="Toffoli L.M."/>
            <person name="Pedraza R."/>
            <person name="Cocconcelli P.S."/>
        </authorList>
    </citation>
    <scope>NUCLEOTIDE SEQUENCE [LARGE SCALE GENOMIC DNA]</scope>
    <source>
        <strain evidence="2 3">REC3</strain>
        <plasmid evidence="2">p56unnamed</plasmid>
    </source>
</reference>
<dbReference type="EMBL" id="POWG01000082">
    <property type="protein sequence ID" value="PNQ94769.1"/>
    <property type="molecule type" value="Genomic_DNA"/>
</dbReference>
<evidence type="ECO:0000313" key="2">
    <source>
        <dbReference type="EMBL" id="PNQ94769.1"/>
    </source>
</evidence>